<reference evidence="2 3" key="1">
    <citation type="submission" date="2018-06" db="EMBL/GenBank/DDBJ databases">
        <title>Paenibacillus imtechensis sp. nov.</title>
        <authorList>
            <person name="Pinnaka A.K."/>
            <person name="Singh H."/>
            <person name="Kaur M."/>
        </authorList>
    </citation>
    <scope>NUCLEOTIDE SEQUENCE [LARGE SCALE GENOMIC DNA]</scope>
    <source>
        <strain evidence="2 3">SMB1</strain>
    </source>
</reference>
<dbReference type="Gene3D" id="3.90.870.20">
    <property type="entry name" value="Carbamoyltransferase, C-terminal domain"/>
    <property type="match status" value="1"/>
</dbReference>
<dbReference type="Gene3D" id="3.30.420.40">
    <property type="match status" value="1"/>
</dbReference>
<dbReference type="PANTHER" id="PTHR34847:SF1">
    <property type="entry name" value="NODULATION PROTEIN U"/>
    <property type="match status" value="1"/>
</dbReference>
<keyword evidence="3" id="KW-1185">Reference proteome</keyword>
<dbReference type="GO" id="GO:0016740">
    <property type="term" value="F:transferase activity"/>
    <property type="evidence" value="ECO:0007669"/>
    <property type="project" value="UniProtKB-KW"/>
</dbReference>
<sequence length="644" mass="72799">MQDGYYLSAYLHIDPLDYLLETIVRHDQNIALFLKKGSRVRLVRYWEIERWSGEKGHSRSFFSRSQAVSCVNELLAPLSLCIDDMVEIWGTPLLQTADDYHTMDEFPDLSYHSVSHLFSSIMMDTAKFYDEQIIGFAVDGGPDGVVDTAERVGKPYYSGCIVRKGKVTAFPVQSPGLLWGWAMFFFKLREGTLMALASASQSEYYASIDEVPPIYDGSWYFGKENLFEQMYEEINSLEEADAGVRFNGFDPRFTVEENKISMLMKHIQQVSYRIMEQNVEEALRHSGFKPEDTYLSLSGGFTLNCPTNHHLMSKYRFKGFMAPPCVGDSGLSLGMGLYAFHKKMGRERLQFSLEHAYYGGVEDNLDCCLQDAAFAPYILGMEAFDPVRAAGDLASGPIVWFDGASEIGPRALGHRSVLGDPRGTEAKNAINHIKRREWWRPVAPIVLKDHVKDWFVDGYDSPFMLHTFTLKADKAGLVPSVAHLDSTARVQTIARDGGSLSRLIGAFYEKTGVPMICNSSLNDKGEPIINRIVEALHFALTKGIKVAYINGVRVELKGHAGYPADGPYPRPLQLEVTEEERQQAWAGLNPHNVPLQVLQFYRDPITMRFHETYDLTRKEDAERLIKSARSKMRHQSYVMRGSSN</sequence>
<comment type="caution">
    <text evidence="2">The sequence shown here is derived from an EMBL/GenBank/DDBJ whole genome shotgun (WGS) entry which is preliminary data.</text>
</comment>
<proteinExistence type="predicted"/>
<dbReference type="EMBL" id="QKRB01000036">
    <property type="protein sequence ID" value="PZD96883.1"/>
    <property type="molecule type" value="Genomic_DNA"/>
</dbReference>
<protein>
    <submittedName>
        <fullName evidence="2">Carbamoyltransferase</fullName>
    </submittedName>
</protein>
<dbReference type="InterPro" id="IPR038152">
    <property type="entry name" value="Carbam_trans_C_sf"/>
</dbReference>
<dbReference type="Proteomes" id="UP000249522">
    <property type="component" value="Unassembled WGS sequence"/>
</dbReference>
<dbReference type="OrthoDB" id="9780777at2"/>
<feature type="domain" description="Carbamoyltransferase C-terminal" evidence="1">
    <location>
        <begin position="394"/>
        <end position="554"/>
    </location>
</feature>
<keyword evidence="2" id="KW-0808">Transferase</keyword>
<dbReference type="AlphaFoldDB" id="A0A2W1LDJ9"/>
<dbReference type="PANTHER" id="PTHR34847">
    <property type="entry name" value="NODULATION PROTEIN U"/>
    <property type="match status" value="1"/>
</dbReference>
<evidence type="ECO:0000259" key="1">
    <source>
        <dbReference type="Pfam" id="PF16861"/>
    </source>
</evidence>
<gene>
    <name evidence="2" type="ORF">DNH61_06480</name>
</gene>
<accession>A0A2W1LDJ9</accession>
<dbReference type="InterPro" id="IPR051338">
    <property type="entry name" value="NodU/CmcH_Carbamoyltrnsfr"/>
</dbReference>
<dbReference type="InterPro" id="IPR031730">
    <property type="entry name" value="Carbam_trans_C"/>
</dbReference>
<name>A0A2W1LDJ9_9BACL</name>
<evidence type="ECO:0000313" key="3">
    <source>
        <dbReference type="Proteomes" id="UP000249522"/>
    </source>
</evidence>
<dbReference type="Pfam" id="PF16861">
    <property type="entry name" value="Carbam_trans_C"/>
    <property type="match status" value="1"/>
</dbReference>
<evidence type="ECO:0000313" key="2">
    <source>
        <dbReference type="EMBL" id="PZD96883.1"/>
    </source>
</evidence>
<organism evidence="2 3">
    <name type="scientific">Paenibacillus sambharensis</name>
    <dbReference type="NCBI Taxonomy" id="1803190"/>
    <lineage>
        <taxon>Bacteria</taxon>
        <taxon>Bacillati</taxon>
        <taxon>Bacillota</taxon>
        <taxon>Bacilli</taxon>
        <taxon>Bacillales</taxon>
        <taxon>Paenibacillaceae</taxon>
        <taxon>Paenibacillus</taxon>
    </lineage>
</organism>